<evidence type="ECO:0000256" key="8">
    <source>
        <dbReference type="HAMAP-Rule" id="MF_00101"/>
    </source>
</evidence>
<keyword evidence="4 8" id="KW-0276">Fatty acid metabolism</keyword>
<evidence type="ECO:0000256" key="2">
    <source>
        <dbReference type="ARBA" id="ARBA00022679"/>
    </source>
</evidence>
<evidence type="ECO:0000256" key="4">
    <source>
        <dbReference type="ARBA" id="ARBA00022832"/>
    </source>
</evidence>
<proteinExistence type="inferred from homology"/>
<organism evidence="10 11">
    <name type="scientific">Neptunomonas marina</name>
    <dbReference type="NCBI Taxonomy" id="1815562"/>
    <lineage>
        <taxon>Bacteria</taxon>
        <taxon>Pseudomonadati</taxon>
        <taxon>Pseudomonadota</taxon>
        <taxon>Gammaproteobacteria</taxon>
        <taxon>Oceanospirillales</taxon>
        <taxon>Oceanospirillaceae</taxon>
        <taxon>Neptunomonas</taxon>
    </lineage>
</organism>
<name>A0A437Q8Q7_9GAMM</name>
<dbReference type="NCBIfam" id="TIGR00516">
    <property type="entry name" value="acpS"/>
    <property type="match status" value="1"/>
</dbReference>
<dbReference type="HAMAP" id="MF_00101">
    <property type="entry name" value="AcpS"/>
    <property type="match status" value="1"/>
</dbReference>
<accession>A0A437Q8Q7</accession>
<evidence type="ECO:0000313" key="11">
    <source>
        <dbReference type="Proteomes" id="UP000282818"/>
    </source>
</evidence>
<comment type="similarity">
    <text evidence="8">Belongs to the P-Pant transferase superfamily. AcpS family.</text>
</comment>
<protein>
    <recommendedName>
        <fullName evidence="8">Holo-[acyl-carrier-protein] synthase</fullName>
        <shortName evidence="8">Holo-ACP synthase</shortName>
        <ecNumber evidence="8">2.7.8.7</ecNumber>
    </recommendedName>
    <alternativeName>
        <fullName evidence="8">4'-phosphopantetheinyl transferase AcpS</fullName>
    </alternativeName>
</protein>
<evidence type="ECO:0000256" key="7">
    <source>
        <dbReference type="ARBA" id="ARBA00023160"/>
    </source>
</evidence>
<feature type="binding site" evidence="8">
    <location>
        <position position="56"/>
    </location>
    <ligand>
        <name>Mg(2+)</name>
        <dbReference type="ChEBI" id="CHEBI:18420"/>
    </ligand>
</feature>
<dbReference type="NCBIfam" id="TIGR00556">
    <property type="entry name" value="pantethn_trn"/>
    <property type="match status" value="1"/>
</dbReference>
<evidence type="ECO:0000256" key="5">
    <source>
        <dbReference type="ARBA" id="ARBA00022842"/>
    </source>
</evidence>
<reference evidence="10 11" key="1">
    <citation type="submission" date="2019-01" db="EMBL/GenBank/DDBJ databases">
        <authorList>
            <person name="Chen W.-M."/>
        </authorList>
    </citation>
    <scope>NUCLEOTIDE SEQUENCE [LARGE SCALE GENOMIC DNA]</scope>
    <source>
        <strain evidence="10 11">HPM-16</strain>
    </source>
</reference>
<dbReference type="Pfam" id="PF01648">
    <property type="entry name" value="ACPS"/>
    <property type="match status" value="1"/>
</dbReference>
<dbReference type="SUPFAM" id="SSF56214">
    <property type="entry name" value="4'-phosphopantetheinyl transferase"/>
    <property type="match status" value="1"/>
</dbReference>
<dbReference type="GO" id="GO:0006633">
    <property type="term" value="P:fatty acid biosynthetic process"/>
    <property type="evidence" value="ECO:0007669"/>
    <property type="project" value="UniProtKB-UniRule"/>
</dbReference>
<comment type="subcellular location">
    <subcellularLocation>
        <location evidence="8">Cytoplasm</location>
    </subcellularLocation>
</comment>
<dbReference type="GO" id="GO:0008897">
    <property type="term" value="F:holo-[acyl-carrier-protein] synthase activity"/>
    <property type="evidence" value="ECO:0007669"/>
    <property type="project" value="UniProtKB-UniRule"/>
</dbReference>
<keyword evidence="3 8" id="KW-0479">Metal-binding</keyword>
<dbReference type="EMBL" id="SACQ01000004">
    <property type="protein sequence ID" value="RVU30809.1"/>
    <property type="molecule type" value="Genomic_DNA"/>
</dbReference>
<dbReference type="AlphaFoldDB" id="A0A437Q8Q7"/>
<comment type="cofactor">
    <cofactor evidence="8">
        <name>Mg(2+)</name>
        <dbReference type="ChEBI" id="CHEBI:18420"/>
    </cofactor>
</comment>
<comment type="function">
    <text evidence="8">Transfers the 4'-phosphopantetheine moiety from coenzyme A to a Ser of acyl-carrier-protein.</text>
</comment>
<dbReference type="RefSeq" id="WP_127694345.1">
    <property type="nucleotide sequence ID" value="NZ_SACQ01000004.1"/>
</dbReference>
<dbReference type="GO" id="GO:0000287">
    <property type="term" value="F:magnesium ion binding"/>
    <property type="evidence" value="ECO:0007669"/>
    <property type="project" value="UniProtKB-UniRule"/>
</dbReference>
<gene>
    <name evidence="8" type="primary">acpS</name>
    <name evidence="10" type="ORF">EOE65_10910</name>
</gene>
<keyword evidence="2 8" id="KW-0808">Transferase</keyword>
<feature type="binding site" evidence="8">
    <location>
        <position position="8"/>
    </location>
    <ligand>
        <name>Mg(2+)</name>
        <dbReference type="ChEBI" id="CHEBI:18420"/>
    </ligand>
</feature>
<dbReference type="GO" id="GO:0005737">
    <property type="term" value="C:cytoplasm"/>
    <property type="evidence" value="ECO:0007669"/>
    <property type="project" value="UniProtKB-SubCell"/>
</dbReference>
<evidence type="ECO:0000256" key="1">
    <source>
        <dbReference type="ARBA" id="ARBA00022516"/>
    </source>
</evidence>
<evidence type="ECO:0000256" key="3">
    <source>
        <dbReference type="ARBA" id="ARBA00022723"/>
    </source>
</evidence>
<keyword evidence="1 8" id="KW-0444">Lipid biosynthesis</keyword>
<dbReference type="InterPro" id="IPR002582">
    <property type="entry name" value="ACPS"/>
</dbReference>
<dbReference type="Gene3D" id="3.90.470.20">
    <property type="entry name" value="4'-phosphopantetheinyl transferase domain"/>
    <property type="match status" value="1"/>
</dbReference>
<feature type="domain" description="4'-phosphopantetheinyl transferase" evidence="9">
    <location>
        <begin position="4"/>
        <end position="119"/>
    </location>
</feature>
<keyword evidence="7 8" id="KW-0275">Fatty acid biosynthesis</keyword>
<sequence>MIAGVGTDMLQIARAAAALERTPKISQRILRPAEYEQFLQKTDAVRFFAKRFAAKEAIVKALGSGIGNGVGWQHIEISHDALGRPCVQLFDGAQAYAERANISNIHLSYTDEQDWVVAFAVAERSN</sequence>
<keyword evidence="6 8" id="KW-0443">Lipid metabolism</keyword>
<keyword evidence="5 8" id="KW-0460">Magnesium</keyword>
<comment type="caution">
    <text evidence="10">The sequence shown here is derived from an EMBL/GenBank/DDBJ whole genome shotgun (WGS) entry which is preliminary data.</text>
</comment>
<evidence type="ECO:0000256" key="6">
    <source>
        <dbReference type="ARBA" id="ARBA00023098"/>
    </source>
</evidence>
<evidence type="ECO:0000259" key="9">
    <source>
        <dbReference type="Pfam" id="PF01648"/>
    </source>
</evidence>
<dbReference type="EC" id="2.7.8.7" evidence="8"/>
<dbReference type="InterPro" id="IPR008278">
    <property type="entry name" value="4-PPantetheinyl_Trfase_dom"/>
</dbReference>
<comment type="catalytic activity">
    <reaction evidence="8">
        <text>apo-[ACP] + CoA = holo-[ACP] + adenosine 3',5'-bisphosphate + H(+)</text>
        <dbReference type="Rhea" id="RHEA:12068"/>
        <dbReference type="Rhea" id="RHEA-COMP:9685"/>
        <dbReference type="Rhea" id="RHEA-COMP:9690"/>
        <dbReference type="ChEBI" id="CHEBI:15378"/>
        <dbReference type="ChEBI" id="CHEBI:29999"/>
        <dbReference type="ChEBI" id="CHEBI:57287"/>
        <dbReference type="ChEBI" id="CHEBI:58343"/>
        <dbReference type="ChEBI" id="CHEBI:64479"/>
        <dbReference type="EC" id="2.7.8.7"/>
    </reaction>
</comment>
<keyword evidence="11" id="KW-1185">Reference proteome</keyword>
<evidence type="ECO:0000313" key="10">
    <source>
        <dbReference type="EMBL" id="RVU30809.1"/>
    </source>
</evidence>
<dbReference type="Proteomes" id="UP000282818">
    <property type="component" value="Unassembled WGS sequence"/>
</dbReference>
<dbReference type="InterPro" id="IPR004568">
    <property type="entry name" value="Ppantetheine-prot_Trfase_dom"/>
</dbReference>
<keyword evidence="8" id="KW-0963">Cytoplasm</keyword>
<dbReference type="InterPro" id="IPR037143">
    <property type="entry name" value="4-PPantetheinyl_Trfase_dom_sf"/>
</dbReference>